<reference evidence="11" key="1">
    <citation type="submission" date="2016-06" db="UniProtKB">
        <authorList>
            <consortium name="WormBaseParasite"/>
        </authorList>
    </citation>
    <scope>IDENTIFICATION</scope>
</reference>
<dbReference type="Pfam" id="PF14533">
    <property type="entry name" value="USP7_C2"/>
    <property type="match status" value="1"/>
</dbReference>
<keyword evidence="6" id="KW-0378">Hydrolase</keyword>
<dbReference type="GO" id="GO:0006508">
    <property type="term" value="P:proteolysis"/>
    <property type="evidence" value="ECO:0007669"/>
    <property type="project" value="UniProtKB-KW"/>
</dbReference>
<keyword evidence="7" id="KW-0788">Thiol protease</keyword>
<organism evidence="10 11">
    <name type="scientific">Toxocara canis</name>
    <name type="common">Canine roundworm</name>
    <dbReference type="NCBI Taxonomy" id="6265"/>
    <lineage>
        <taxon>Eukaryota</taxon>
        <taxon>Metazoa</taxon>
        <taxon>Ecdysozoa</taxon>
        <taxon>Nematoda</taxon>
        <taxon>Chromadorea</taxon>
        <taxon>Rhabditida</taxon>
        <taxon>Spirurina</taxon>
        <taxon>Ascaridomorpha</taxon>
        <taxon>Ascaridoidea</taxon>
        <taxon>Toxocaridae</taxon>
        <taxon>Toxocara</taxon>
    </lineage>
</organism>
<evidence type="ECO:0000256" key="4">
    <source>
        <dbReference type="ARBA" id="ARBA00022670"/>
    </source>
</evidence>
<evidence type="ECO:0000313" key="9">
    <source>
        <dbReference type="EMBL" id="VDM43268.1"/>
    </source>
</evidence>
<evidence type="ECO:0000313" key="10">
    <source>
        <dbReference type="Proteomes" id="UP000050794"/>
    </source>
</evidence>
<comment type="catalytic activity">
    <reaction evidence="1">
        <text>Thiol-dependent hydrolysis of ester, thioester, amide, peptide and isopeptide bonds formed by the C-terminal Gly of ubiquitin (a 76-residue protein attached to proteins as an intracellular targeting signal).</text>
        <dbReference type="EC" id="3.4.19.12"/>
    </reaction>
</comment>
<keyword evidence="5" id="KW-0833">Ubl conjugation pathway</keyword>
<reference evidence="9 10" key="2">
    <citation type="submission" date="2018-11" db="EMBL/GenBank/DDBJ databases">
        <authorList>
            <consortium name="Pathogen Informatics"/>
        </authorList>
    </citation>
    <scope>NUCLEOTIDE SEQUENCE [LARGE SCALE GENOMIC DNA]</scope>
</reference>
<dbReference type="PROSITE" id="PS00973">
    <property type="entry name" value="USP_2"/>
    <property type="match status" value="1"/>
</dbReference>
<dbReference type="SUPFAM" id="SSF54001">
    <property type="entry name" value="Cysteine proteinases"/>
    <property type="match status" value="1"/>
</dbReference>
<dbReference type="GO" id="GO:0031647">
    <property type="term" value="P:regulation of protein stability"/>
    <property type="evidence" value="ECO:0007669"/>
    <property type="project" value="TreeGrafter"/>
</dbReference>
<dbReference type="InterPro" id="IPR028889">
    <property type="entry name" value="USP"/>
</dbReference>
<dbReference type="GO" id="GO:0005634">
    <property type="term" value="C:nucleus"/>
    <property type="evidence" value="ECO:0007669"/>
    <property type="project" value="TreeGrafter"/>
</dbReference>
<evidence type="ECO:0000256" key="7">
    <source>
        <dbReference type="ARBA" id="ARBA00022807"/>
    </source>
</evidence>
<dbReference type="InterPro" id="IPR024729">
    <property type="entry name" value="USP7_ICP0-binding_dom"/>
</dbReference>
<dbReference type="EC" id="3.4.19.12" evidence="3"/>
<gene>
    <name evidence="9" type="ORF">TCNE_LOCUS11947</name>
</gene>
<dbReference type="PROSITE" id="PS50235">
    <property type="entry name" value="USP_3"/>
    <property type="match status" value="1"/>
</dbReference>
<dbReference type="GO" id="GO:0004843">
    <property type="term" value="F:cysteine-type deubiquitinase activity"/>
    <property type="evidence" value="ECO:0007669"/>
    <property type="project" value="UniProtKB-EC"/>
</dbReference>
<evidence type="ECO:0000256" key="6">
    <source>
        <dbReference type="ARBA" id="ARBA00022801"/>
    </source>
</evidence>
<proteinExistence type="inferred from homology"/>
<feature type="domain" description="USP" evidence="8">
    <location>
        <begin position="1"/>
        <end position="157"/>
    </location>
</feature>
<dbReference type="GO" id="GO:0016579">
    <property type="term" value="P:protein deubiquitination"/>
    <property type="evidence" value="ECO:0007669"/>
    <property type="project" value="InterPro"/>
</dbReference>
<dbReference type="PANTHER" id="PTHR24006">
    <property type="entry name" value="UBIQUITIN CARBOXYL-TERMINAL HYDROLASE"/>
    <property type="match status" value="1"/>
</dbReference>
<dbReference type="EMBL" id="UYWY01021052">
    <property type="protein sequence ID" value="VDM43268.1"/>
    <property type="molecule type" value="Genomic_DNA"/>
</dbReference>
<dbReference type="InterPro" id="IPR029346">
    <property type="entry name" value="USP_C"/>
</dbReference>
<dbReference type="Gene3D" id="3.10.20.90">
    <property type="entry name" value="Phosphatidylinositol 3-kinase Catalytic Subunit, Chain A, domain 1"/>
    <property type="match status" value="1"/>
</dbReference>
<dbReference type="InterPro" id="IPR050164">
    <property type="entry name" value="Peptidase_C19"/>
</dbReference>
<dbReference type="Pfam" id="PF00443">
    <property type="entry name" value="UCH"/>
    <property type="match status" value="1"/>
</dbReference>
<accession>A0A183UTX7</accession>
<dbReference type="Pfam" id="PF12436">
    <property type="entry name" value="USP7_ICP0_bdg"/>
    <property type="match status" value="1"/>
</dbReference>
<dbReference type="Proteomes" id="UP000050794">
    <property type="component" value="Unassembled WGS sequence"/>
</dbReference>
<evidence type="ECO:0000256" key="1">
    <source>
        <dbReference type="ARBA" id="ARBA00000707"/>
    </source>
</evidence>
<dbReference type="WBParaSite" id="TCNE_0001194701-mRNA-1">
    <property type="protein sequence ID" value="TCNE_0001194701-mRNA-1"/>
    <property type="gene ID" value="TCNE_0001194701"/>
</dbReference>
<evidence type="ECO:0000256" key="3">
    <source>
        <dbReference type="ARBA" id="ARBA00012759"/>
    </source>
</evidence>
<dbReference type="AlphaFoldDB" id="A0A183UTX7"/>
<evidence type="ECO:0000256" key="5">
    <source>
        <dbReference type="ARBA" id="ARBA00022786"/>
    </source>
</evidence>
<protein>
    <recommendedName>
        <fullName evidence="3">ubiquitinyl hydrolase 1</fullName>
        <ecNumber evidence="3">3.4.19.12</ecNumber>
    </recommendedName>
</protein>
<evidence type="ECO:0000313" key="11">
    <source>
        <dbReference type="WBParaSite" id="TCNE_0001194701-mRNA-1"/>
    </source>
</evidence>
<dbReference type="PANTHER" id="PTHR24006:SF644">
    <property type="entry name" value="UBIQUITIN CARBOXYL-TERMINAL HYDROLASE 7"/>
    <property type="match status" value="1"/>
</dbReference>
<evidence type="ECO:0000256" key="2">
    <source>
        <dbReference type="ARBA" id="ARBA00009085"/>
    </source>
</evidence>
<dbReference type="InterPro" id="IPR001394">
    <property type="entry name" value="Peptidase_C19_UCH"/>
</dbReference>
<dbReference type="GO" id="GO:0005829">
    <property type="term" value="C:cytosol"/>
    <property type="evidence" value="ECO:0007669"/>
    <property type="project" value="TreeGrafter"/>
</dbReference>
<dbReference type="Gene3D" id="3.90.70.10">
    <property type="entry name" value="Cysteine proteinases"/>
    <property type="match status" value="1"/>
</dbReference>
<comment type="similarity">
    <text evidence="2">Belongs to the peptidase C19 family.</text>
</comment>
<sequence>MPFQLETVIESLEDYTATESLDGDNKYDAGELGLQPAEKGVMFVSFPPVLHLQLLRFQFEFPELLNVSAFVENRETNEPIEFVLHAVLVHSGDMGSGHYVVFINTNISGPSKWCKFDDDVVSCVSTNEAVEANYGGAPDETSSGASTNAYMLVYIKKTQIEDVLCPVTEEDIPAHLLRRFEAEKLSYAEKTKEEINAHLHTELMVILEEHMFTHDGFDLFDPNTLDDVLHLKVKKKATISELYSLFAKEFCIDENAFRLWQVQESAIRDDSSDAFSLSRLRPSSFLKRQGEEGNISTVENVFANPERNIVFVEVALGPNHPAAPLPAYDESRDLMIFLKYYDIDRQEMFFTGHITISCELTVSHYMSEILEKAHLPLGTRLNFYQEVSPENIRLVCSEAVLSDEGTLVELADSAILIFEKAHKSNRENNARAYFIRKYNTLLAEAVQNPDAFDNPPSDHFIPVKGEISLTWSMEQLTKWIANGIGCAAERILLWKMSAFCGRPTRSHLNAREMKVWTVKELLMLNGRNRHDPRQRKQHTVYYTHMPFPVAELKHRYEITVFPHKNGTVQSILSEAQKEFRFSQNGTKILRLVHTGVASHVLRVYEVFDNDLPVVEVFLRTDSSTCAVRVEEVPEEEVKVGDDEYLIPVAHFDKDPSRTFGVPFYIKVTDGETHESISGRIRKKLEVSDREFDKVRTPSVTVQSLKSEKLLRWPALPRAMSLPWLGLDHMNKTRSSHTIEQAIVIHN</sequence>
<dbReference type="InterPro" id="IPR018200">
    <property type="entry name" value="USP_CS"/>
</dbReference>
<evidence type="ECO:0000259" key="8">
    <source>
        <dbReference type="PROSITE" id="PS50235"/>
    </source>
</evidence>
<dbReference type="InterPro" id="IPR038765">
    <property type="entry name" value="Papain-like_cys_pep_sf"/>
</dbReference>
<keyword evidence="4" id="KW-0645">Protease</keyword>
<name>A0A183UTX7_TOXCA</name>
<keyword evidence="10" id="KW-1185">Reference proteome</keyword>